<dbReference type="EMBL" id="PDKB01000021">
    <property type="protein sequence ID" value="RBQ28173.1"/>
    <property type="molecule type" value="Genomic_DNA"/>
</dbReference>
<feature type="transmembrane region" description="Helical" evidence="1">
    <location>
        <begin position="178"/>
        <end position="200"/>
    </location>
</feature>
<feature type="domain" description="Histidine kinase" evidence="2">
    <location>
        <begin position="413"/>
        <end position="628"/>
    </location>
</feature>
<dbReference type="InterPro" id="IPR011623">
    <property type="entry name" value="7TMR_DISM_rcpt_extracell_dom1"/>
</dbReference>
<gene>
    <name evidence="3" type="ORF">CRU91_10490</name>
</gene>
<evidence type="ECO:0000256" key="1">
    <source>
        <dbReference type="SAM" id="Phobius"/>
    </source>
</evidence>
<dbReference type="Gene3D" id="3.30.565.10">
    <property type="entry name" value="Histidine kinase-like ATPase, C-terminal domain"/>
    <property type="match status" value="1"/>
</dbReference>
<dbReference type="Pfam" id="PF02518">
    <property type="entry name" value="HATPase_c"/>
    <property type="match status" value="1"/>
</dbReference>
<feature type="transmembrane region" description="Helical" evidence="1">
    <location>
        <begin position="277"/>
        <end position="296"/>
    </location>
</feature>
<organism evidence="3 4">
    <name type="scientific">Aliarcobacter vitoriensis</name>
    <dbReference type="NCBI Taxonomy" id="2011099"/>
    <lineage>
        <taxon>Bacteria</taxon>
        <taxon>Pseudomonadati</taxon>
        <taxon>Campylobacterota</taxon>
        <taxon>Epsilonproteobacteria</taxon>
        <taxon>Campylobacterales</taxon>
        <taxon>Arcobacteraceae</taxon>
        <taxon>Aliarcobacter</taxon>
    </lineage>
</organism>
<dbReference type="Proteomes" id="UP000252669">
    <property type="component" value="Unassembled WGS sequence"/>
</dbReference>
<dbReference type="InterPro" id="IPR011622">
    <property type="entry name" value="7TMR_DISM_rcpt_extracell_dom2"/>
</dbReference>
<dbReference type="Pfam" id="PF07695">
    <property type="entry name" value="7TMR-DISM_7TM"/>
    <property type="match status" value="1"/>
</dbReference>
<sequence>MRYIFLLLIYLLSLEANDSLIIDFSKNDELNLSQKMVYFYETDDLTTAFDILNSKETKRVVSPNLGLVFDKPIWTKVQIQNPTNSQLPIYLINPLPLSESIQTYIYKNKELLYEYSSGLLEKIDDYNKWCRFTNIKLILEPNSLYEIVTKVDNNKNSTQIEWIAMSEEGFNKFLFLDYFIWGVILGGMFLLLILHILFFFTIKNKSFISYIIYIFMVWIYFFVNNGYLALLLENGIYNLILSHLSAYAIFLVYMTFLDEYMKFRQKRIYSYILKPMYVYYIFIAFSSWVIIFSPAIYKYDSIYFILTFVSMVILIVLTSIEIYKTRTIQTFYILLGQISIFVGYILIFLSAFQKIPVTTSSQKFFSFFLFLEMILFTFAIFIRLKYIVDMKQKGEKLILSQSHFSSIGQMLKNIAHQWKVPAVRLGTLITEIESILFNHKIFDQKINNIIKSMRSNINFMESTIVEFTQFYSKDEKRTIFNPIEEIFNIKTMLTEKINLQNLEINYNTDLVNLQLNGNPKSFAHIVLILIENILDISKRENISSPTLSIFYEENSHHTFIHFQDNCGGIKQKPIESIFELEVSSYQDKNRGIGLSIAKILVEEKLQGKLSVLNVENGARFTLQIENLSK</sequence>
<feature type="transmembrane region" description="Helical" evidence="1">
    <location>
        <begin position="364"/>
        <end position="384"/>
    </location>
</feature>
<feature type="transmembrane region" description="Helical" evidence="1">
    <location>
        <begin position="235"/>
        <end position="256"/>
    </location>
</feature>
<dbReference type="InterPro" id="IPR003594">
    <property type="entry name" value="HATPase_dom"/>
</dbReference>
<dbReference type="SUPFAM" id="SSF55874">
    <property type="entry name" value="ATPase domain of HSP90 chaperone/DNA topoisomerase II/histidine kinase"/>
    <property type="match status" value="1"/>
</dbReference>
<feature type="transmembrane region" description="Helical" evidence="1">
    <location>
        <begin position="330"/>
        <end position="352"/>
    </location>
</feature>
<dbReference type="InterPro" id="IPR036890">
    <property type="entry name" value="HATPase_C_sf"/>
</dbReference>
<keyword evidence="1" id="KW-0812">Transmembrane</keyword>
<dbReference type="InterPro" id="IPR005467">
    <property type="entry name" value="His_kinase_dom"/>
</dbReference>
<dbReference type="Pfam" id="PF07696">
    <property type="entry name" value="7TMR-DISMED2"/>
    <property type="match status" value="1"/>
</dbReference>
<proteinExistence type="predicted"/>
<comment type="caution">
    <text evidence="3">The sequence shown here is derived from an EMBL/GenBank/DDBJ whole genome shotgun (WGS) entry which is preliminary data.</text>
</comment>
<dbReference type="OrthoDB" id="9804645at2"/>
<evidence type="ECO:0000259" key="2">
    <source>
        <dbReference type="PROSITE" id="PS50109"/>
    </source>
</evidence>
<keyword evidence="1" id="KW-0472">Membrane</keyword>
<evidence type="ECO:0000313" key="3">
    <source>
        <dbReference type="EMBL" id="RBQ28173.1"/>
    </source>
</evidence>
<evidence type="ECO:0000313" key="4">
    <source>
        <dbReference type="Proteomes" id="UP000252669"/>
    </source>
</evidence>
<name>A0A366MQR0_9BACT</name>
<dbReference type="RefSeq" id="WP_113895178.1">
    <property type="nucleotide sequence ID" value="NZ_JANJGA010000020.1"/>
</dbReference>
<accession>A0A366MQR0</accession>
<protein>
    <recommendedName>
        <fullName evidence="2">Histidine kinase domain-containing protein</fullName>
    </recommendedName>
</protein>
<keyword evidence="1" id="KW-1133">Transmembrane helix</keyword>
<feature type="transmembrane region" description="Helical" evidence="1">
    <location>
        <begin position="207"/>
        <end position="223"/>
    </location>
</feature>
<reference evidence="3 4" key="1">
    <citation type="submission" date="2017-10" db="EMBL/GenBank/DDBJ databases">
        <title>Genomics of the genus Arcobacter.</title>
        <authorList>
            <person name="Perez-Cataluna A."/>
            <person name="Figueras M.J."/>
        </authorList>
    </citation>
    <scope>NUCLEOTIDE SEQUENCE [LARGE SCALE GENOMIC DNA]</scope>
    <source>
        <strain evidence="3 4">CECT 9230</strain>
    </source>
</reference>
<keyword evidence="4" id="KW-1185">Reference proteome</keyword>
<feature type="transmembrane region" description="Helical" evidence="1">
    <location>
        <begin position="302"/>
        <end position="323"/>
    </location>
</feature>
<dbReference type="AlphaFoldDB" id="A0A366MQR0"/>
<dbReference type="PROSITE" id="PS50109">
    <property type="entry name" value="HIS_KIN"/>
    <property type="match status" value="1"/>
</dbReference>